<reference evidence="2 3" key="1">
    <citation type="submission" date="2010-01" db="EMBL/GenBank/DDBJ databases">
        <authorList>
            <person name="Weinstock G."/>
            <person name="Sodergren E."/>
            <person name="Clifton S."/>
            <person name="Fulton L."/>
            <person name="Fulton B."/>
            <person name="Courtney L."/>
            <person name="Fronick C."/>
            <person name="Harrison M."/>
            <person name="Strong C."/>
            <person name="Farmer C."/>
            <person name="Delahaunty K."/>
            <person name="Markovic C."/>
            <person name="Hall O."/>
            <person name="Minx P."/>
            <person name="Tomlinson C."/>
            <person name="Mitreva M."/>
            <person name="Nelson J."/>
            <person name="Hou S."/>
            <person name="Wollam A."/>
            <person name="Pepin K.H."/>
            <person name="Johnson M."/>
            <person name="Bhonagiri V."/>
            <person name="Nash W.E."/>
            <person name="Warren W."/>
            <person name="Chinwalla A."/>
            <person name="Mardis E.R."/>
            <person name="Wilson R.K."/>
        </authorList>
    </citation>
    <scope>NUCLEOTIDE SEQUENCE [LARGE SCALE GENOMIC DNA]</scope>
    <source>
        <strain evidence="2 3">DSM 13479</strain>
    </source>
</reference>
<comment type="caution">
    <text evidence="2">The sequence shown here is derived from an EMBL/GenBank/DDBJ whole genome shotgun (WGS) entry which is preliminary data.</text>
</comment>
<feature type="region of interest" description="Disordered" evidence="1">
    <location>
        <begin position="44"/>
        <end position="77"/>
    </location>
</feature>
<dbReference type="AlphaFoldDB" id="D3AK92"/>
<dbReference type="EMBL" id="ACIO01000341">
    <property type="protein sequence ID" value="EFC97757.1"/>
    <property type="molecule type" value="Genomic_DNA"/>
</dbReference>
<sequence>MQSRNSSVKRNPNLRACKFKWALGSGFLFIPLLTKQRRIPSIFFRNQRSAGPEKSPQKSKTENHGKHEQMFAKMKKL</sequence>
<evidence type="ECO:0000256" key="1">
    <source>
        <dbReference type="SAM" id="MobiDB-lite"/>
    </source>
</evidence>
<protein>
    <submittedName>
        <fullName evidence="2">Uncharacterized protein</fullName>
    </submittedName>
</protein>
<feature type="compositionally biased region" description="Basic and acidic residues" evidence="1">
    <location>
        <begin position="55"/>
        <end position="70"/>
    </location>
</feature>
<organism evidence="2 3">
    <name type="scientific">Hungatella hathewayi DSM 13479</name>
    <dbReference type="NCBI Taxonomy" id="566550"/>
    <lineage>
        <taxon>Bacteria</taxon>
        <taxon>Bacillati</taxon>
        <taxon>Bacillota</taxon>
        <taxon>Clostridia</taxon>
        <taxon>Lachnospirales</taxon>
        <taxon>Lachnospiraceae</taxon>
        <taxon>Hungatella</taxon>
    </lineage>
</organism>
<name>D3AK92_9FIRM</name>
<dbReference type="HOGENOM" id="CLU_2633277_0_0_9"/>
<accession>D3AK92</accession>
<evidence type="ECO:0000313" key="2">
    <source>
        <dbReference type="EMBL" id="EFC97757.1"/>
    </source>
</evidence>
<proteinExistence type="predicted"/>
<gene>
    <name evidence="2" type="ORF">CLOSTHATH_04035</name>
</gene>
<evidence type="ECO:0000313" key="3">
    <source>
        <dbReference type="Proteomes" id="UP000004968"/>
    </source>
</evidence>
<dbReference type="Proteomes" id="UP000004968">
    <property type="component" value="Unassembled WGS sequence"/>
</dbReference>